<feature type="region of interest" description="Disordered" evidence="1">
    <location>
        <begin position="288"/>
        <end position="374"/>
    </location>
</feature>
<feature type="compositionally biased region" description="Polar residues" evidence="1">
    <location>
        <begin position="393"/>
        <end position="408"/>
    </location>
</feature>
<feature type="region of interest" description="Disordered" evidence="1">
    <location>
        <begin position="469"/>
        <end position="493"/>
    </location>
</feature>
<comment type="caution">
    <text evidence="2">The sequence shown here is derived from an EMBL/GenBank/DDBJ whole genome shotgun (WGS) entry which is preliminary data.</text>
</comment>
<feature type="region of interest" description="Disordered" evidence="1">
    <location>
        <begin position="125"/>
        <end position="162"/>
    </location>
</feature>
<dbReference type="EMBL" id="JACAZE010000019">
    <property type="protein sequence ID" value="KAF7294342.1"/>
    <property type="molecule type" value="Genomic_DNA"/>
</dbReference>
<feature type="compositionally biased region" description="Pro residues" evidence="1">
    <location>
        <begin position="318"/>
        <end position="329"/>
    </location>
</feature>
<proteinExistence type="predicted"/>
<protein>
    <submittedName>
        <fullName evidence="2">Uncharacterized protein</fullName>
    </submittedName>
</protein>
<feature type="compositionally biased region" description="Low complexity" evidence="1">
    <location>
        <begin position="469"/>
        <end position="480"/>
    </location>
</feature>
<keyword evidence="3" id="KW-1185">Reference proteome</keyword>
<evidence type="ECO:0000313" key="2">
    <source>
        <dbReference type="EMBL" id="KAF7294342.1"/>
    </source>
</evidence>
<name>A0A8H6S9N4_MYCCL</name>
<sequence length="543" mass="57493">MSGYYNNNTAAGAPADDADSIAGATAGHQENIGALPVPVEAPTSELMPTRMPGPPPGPAINLAWVRDESHRYQPQQNNVTSTTWPTMNPSPLTPMANANGMNHMYDLPAADATPKAQWTTTAAVEPGALPNNPQSLPTGMPPPPRPNSDRGPGLPLSHSGWQSAPNPILAWISSHQKPPTPKMPRRPHLAAARAKITADEELLNQLVAKRPPGAAAGGNDNAAVAQKSSDALDWEWEVEAQHRVIMAGKAREAWLVALMEPKPQPPQPPRPVIPLFQALAALSQSQSSTGTAIQLPRGTLPTMASPQAPKTAFGVQPGPSPRVQPPPTADVPTAAPVLPSIPGTQRVPPRSTNRRDPDGASTVREAGLSPDPRLRHWQAFQDYREPTIIQRSANVNGDSNSQPQQMPAASSHPLPNLLPLKAELRSQELSPAGAAAVLANAKKWTLENLNATRARLIAGERRLRELQAGANPPNSAVAPPSSGPGSGAPSTDNSEIDALRKMLALSAHNERVLLLVLKQLDPNEIPMPELTYTKLGNAVGLRA</sequence>
<evidence type="ECO:0000256" key="1">
    <source>
        <dbReference type="SAM" id="MobiDB-lite"/>
    </source>
</evidence>
<feature type="region of interest" description="Disordered" evidence="1">
    <location>
        <begin position="393"/>
        <end position="415"/>
    </location>
</feature>
<dbReference type="Proteomes" id="UP000613580">
    <property type="component" value="Unassembled WGS sequence"/>
</dbReference>
<evidence type="ECO:0000313" key="3">
    <source>
        <dbReference type="Proteomes" id="UP000613580"/>
    </source>
</evidence>
<accession>A0A8H6S9N4</accession>
<dbReference type="AlphaFoldDB" id="A0A8H6S9N4"/>
<gene>
    <name evidence="2" type="ORF">HMN09_01163400</name>
</gene>
<reference evidence="2" key="1">
    <citation type="submission" date="2020-05" db="EMBL/GenBank/DDBJ databases">
        <title>Mycena genomes resolve the evolution of fungal bioluminescence.</title>
        <authorList>
            <person name="Tsai I.J."/>
        </authorList>
    </citation>
    <scope>NUCLEOTIDE SEQUENCE</scope>
    <source>
        <strain evidence="2">110903Hualien_Pintung</strain>
    </source>
</reference>
<organism evidence="2 3">
    <name type="scientific">Mycena chlorophos</name>
    <name type="common">Agaric fungus</name>
    <name type="synonym">Agaricus chlorophos</name>
    <dbReference type="NCBI Taxonomy" id="658473"/>
    <lineage>
        <taxon>Eukaryota</taxon>
        <taxon>Fungi</taxon>
        <taxon>Dikarya</taxon>
        <taxon>Basidiomycota</taxon>
        <taxon>Agaricomycotina</taxon>
        <taxon>Agaricomycetes</taxon>
        <taxon>Agaricomycetidae</taxon>
        <taxon>Agaricales</taxon>
        <taxon>Marasmiineae</taxon>
        <taxon>Mycenaceae</taxon>
        <taxon>Mycena</taxon>
    </lineage>
</organism>